<dbReference type="PANTHER" id="PTHR43031:SF1">
    <property type="entry name" value="PYRIDINE NUCLEOTIDE-DISULPHIDE OXIDOREDUCTASE"/>
    <property type="match status" value="1"/>
</dbReference>
<evidence type="ECO:0000259" key="1">
    <source>
        <dbReference type="PROSITE" id="PS50206"/>
    </source>
</evidence>
<dbReference type="InterPro" id="IPR036873">
    <property type="entry name" value="Rhodanese-like_dom_sf"/>
</dbReference>
<dbReference type="Pfam" id="PF00581">
    <property type="entry name" value="Rhodanese"/>
    <property type="match status" value="1"/>
</dbReference>
<dbReference type="SMART" id="SM00450">
    <property type="entry name" value="RHOD"/>
    <property type="match status" value="1"/>
</dbReference>
<protein>
    <submittedName>
        <fullName evidence="2">Molybdopterin biosynthesis protein MoeB</fullName>
    </submittedName>
</protein>
<gene>
    <name evidence="2" type="ORF">A6F65_02537</name>
</gene>
<dbReference type="InterPro" id="IPR050229">
    <property type="entry name" value="GlpE_sulfurtransferase"/>
</dbReference>
<dbReference type="CDD" id="cd00158">
    <property type="entry name" value="RHOD"/>
    <property type="match status" value="1"/>
</dbReference>
<proteinExistence type="predicted"/>
<dbReference type="EMBL" id="CP016545">
    <property type="protein sequence ID" value="ANU08815.1"/>
    <property type="molecule type" value="Genomic_DNA"/>
</dbReference>
<dbReference type="InterPro" id="IPR001763">
    <property type="entry name" value="Rhodanese-like_dom"/>
</dbReference>
<reference evidence="2 3" key="1">
    <citation type="submission" date="2016-07" db="EMBL/GenBank/DDBJ databases">
        <title>Complete genome sequence of Altererythrobacter namhicola JCM 16345T, containing esterase-encoding genes.</title>
        <authorList>
            <person name="Cheng H."/>
            <person name="Wu Y.-H."/>
            <person name="Jian S.-L."/>
            <person name="Huo Y.-Y."/>
            <person name="Wang C.-S."/>
            <person name="Xu X.-W."/>
        </authorList>
    </citation>
    <scope>NUCLEOTIDE SEQUENCE [LARGE SCALE GENOMIC DNA]</scope>
    <source>
        <strain evidence="2 3">JCM 16345</strain>
    </source>
</reference>
<sequence>MPNRSRHPAVVFALAFLPAIGACGDDAADAGDRDLVPVILDSVVGLVEPDELARLKASDDVILIDVRTEEEFSEGHIPGAWNMPIEDFDPASLPITEGRAIILYCRSANRSAKAAQMLSRAQGGKEVRHLAGGIKAWRNAGYQTTRSGE</sequence>
<evidence type="ECO:0000313" key="3">
    <source>
        <dbReference type="Proteomes" id="UP000092698"/>
    </source>
</evidence>
<dbReference type="PROSITE" id="PS51257">
    <property type="entry name" value="PROKAR_LIPOPROTEIN"/>
    <property type="match status" value="1"/>
</dbReference>
<feature type="domain" description="Rhodanese" evidence="1">
    <location>
        <begin position="57"/>
        <end position="146"/>
    </location>
</feature>
<dbReference type="AlphaFoldDB" id="A0A1C7DBI9"/>
<organism evidence="2 3">
    <name type="scientific">Paraurantiacibacter namhicola</name>
    <dbReference type="NCBI Taxonomy" id="645517"/>
    <lineage>
        <taxon>Bacteria</taxon>
        <taxon>Pseudomonadati</taxon>
        <taxon>Pseudomonadota</taxon>
        <taxon>Alphaproteobacteria</taxon>
        <taxon>Sphingomonadales</taxon>
        <taxon>Erythrobacteraceae</taxon>
        <taxon>Paraurantiacibacter</taxon>
    </lineage>
</organism>
<dbReference type="PANTHER" id="PTHR43031">
    <property type="entry name" value="FAD-DEPENDENT OXIDOREDUCTASE"/>
    <property type="match status" value="1"/>
</dbReference>
<dbReference type="RefSeq" id="WP_083989552.1">
    <property type="nucleotide sequence ID" value="NZ_CP016545.1"/>
</dbReference>
<name>A0A1C7DBI9_9SPHN</name>
<dbReference type="STRING" id="645517.A6F65_02537"/>
<dbReference type="Proteomes" id="UP000092698">
    <property type="component" value="Chromosome"/>
</dbReference>
<dbReference type="SUPFAM" id="SSF52821">
    <property type="entry name" value="Rhodanese/Cell cycle control phosphatase"/>
    <property type="match status" value="1"/>
</dbReference>
<accession>A0A1C7DBI9</accession>
<dbReference type="Gene3D" id="3.40.250.10">
    <property type="entry name" value="Rhodanese-like domain"/>
    <property type="match status" value="1"/>
</dbReference>
<keyword evidence="3" id="KW-1185">Reference proteome</keyword>
<dbReference type="OrthoDB" id="9789585at2"/>
<evidence type="ECO:0000313" key="2">
    <source>
        <dbReference type="EMBL" id="ANU08815.1"/>
    </source>
</evidence>
<dbReference type="PROSITE" id="PS50206">
    <property type="entry name" value="RHODANESE_3"/>
    <property type="match status" value="1"/>
</dbReference>
<dbReference type="KEGG" id="anh:A6F65_02537"/>